<evidence type="ECO:0000256" key="1">
    <source>
        <dbReference type="ARBA" id="ARBA00022737"/>
    </source>
</evidence>
<dbReference type="InterPro" id="IPR056823">
    <property type="entry name" value="TEN-like_YD-shell"/>
</dbReference>
<dbReference type="Pfam" id="PF05593">
    <property type="entry name" value="RHS_repeat"/>
    <property type="match status" value="2"/>
</dbReference>
<dbReference type="NCBIfam" id="TIGR01643">
    <property type="entry name" value="YD_repeat_2x"/>
    <property type="match status" value="19"/>
</dbReference>
<dbReference type="EMBL" id="FXXC01000001">
    <property type="protein sequence ID" value="SMR95705.1"/>
    <property type="molecule type" value="Genomic_DNA"/>
</dbReference>
<feature type="domain" description="Teneurin-like YD-shell" evidence="4">
    <location>
        <begin position="1250"/>
        <end position="1404"/>
    </location>
</feature>
<dbReference type="PANTHER" id="PTHR32305">
    <property type="match status" value="1"/>
</dbReference>
<evidence type="ECO:0000256" key="2">
    <source>
        <dbReference type="SAM" id="SignalP"/>
    </source>
</evidence>
<dbReference type="PANTHER" id="PTHR32305:SF15">
    <property type="entry name" value="PROTEIN RHSA-RELATED"/>
    <property type="match status" value="1"/>
</dbReference>
<feature type="domain" description="DUF6531" evidence="3">
    <location>
        <begin position="474"/>
        <end position="546"/>
    </location>
</feature>
<evidence type="ECO:0000259" key="4">
    <source>
        <dbReference type="Pfam" id="PF25023"/>
    </source>
</evidence>
<dbReference type="Pfam" id="PF25023">
    <property type="entry name" value="TEN_YD-shell"/>
    <property type="match status" value="5"/>
</dbReference>
<keyword evidence="6" id="KW-1185">Reference proteome</keyword>
<dbReference type="RefSeq" id="WP_231503233.1">
    <property type="nucleotide sequence ID" value="NZ_FUZL01000001.1"/>
</dbReference>
<comment type="caution">
    <text evidence="5">The sequence shown here is derived from an EMBL/GenBank/DDBJ whole genome shotgun (WGS) entry which is preliminary data.</text>
</comment>
<dbReference type="InterPro" id="IPR031325">
    <property type="entry name" value="RHS_repeat"/>
</dbReference>
<dbReference type="Gene3D" id="3.90.930.1">
    <property type="match status" value="2"/>
</dbReference>
<dbReference type="InterPro" id="IPR045351">
    <property type="entry name" value="DUF6531"/>
</dbReference>
<feature type="domain" description="Teneurin-like YD-shell" evidence="4">
    <location>
        <begin position="1522"/>
        <end position="1788"/>
    </location>
</feature>
<dbReference type="SUPFAM" id="SSF69304">
    <property type="entry name" value="Tricorn protease N-terminal domain"/>
    <property type="match status" value="1"/>
</dbReference>
<keyword evidence="2" id="KW-0732">Signal</keyword>
<gene>
    <name evidence="5" type="ORF">SAMN05216240_2775</name>
</gene>
<accession>A0ABY1SC91</accession>
<sequence length="2072" mass="236085">MSLLLLLSFLTTNVFFNLTAFAQQVSTVPSDQQNFLQMSEEEYKNYKKSLAPQVSTKSISRLTTFSTNSASLSASVQNASQLVGNDFIEYFLRGENNDLRGRFTIGARKGDPSNPNDDGKIMLYGHPDAWSSYTTINIDGSYFIFNPSSISYSGTTSLCQQVANDVYIVQELSIVKSATTQREDTVQIKYKIKNSSTEAKNIGLRIMLDTMLGSNDGAPFRVPGLGAVTNEIELSGDNIPEYYQAFDTLTNPTIITQGIFYTDKGNRPDRVQFAHWSNLYRTPWNYTVNPNVRFSNGTSYGGDSAVAIYWENEILLPNEEKEFVTYYGIGEFTQELRPPLAVSLTSVSEIQANENDYYPNPFTVTAYIMNNSKVQVNNVKAKIVLPDGLDIEEEAEKTIDSLKPGEERLVSWKVFVEPFPEETTLTYSVAVVADNVEGKVLSRTIKIPSHPAGDQFLYQTGIETIENGTSCLVGEPVNPAVGNFVTSSDDISIEGSNKIVFSRFYNSIDSYKGIFGNNWRYSFDFKLKKVGEKLRVFFSDGHAEDFVFNQDISKYISIFDNKKFITKNQNDYILELNGEVKFYFNLDGQLIAIEDENSNKTTLVYEDGRLVKIESLIGYLTFHYNTDGYVTKVTDNNGRFVEYGYDRDRLIWFADVEGNKYRYEYDEKGRLTKIINPLGVSEVVNVYDEKGRVISQQTADGSLHTFMYDDVAHTTTYIQPNGAKIVYKKDGKYRIFEQEFEDGKVQYVFDDNNQIIGYIDKNNNSYRYEYDEKGNLIKEINPLGFVTQFEYDSRDNLIKIKNPDGTAITFEYDDKGNVILTRDEVGRETKVEYNEKGLPKRVILPNGAVQELEYDEKGNVTKIKDPLGSITTYEYDTFNRLIGMIKPEGNKTAFSWTKAGYISSIKYPDNTSQEFEYDAKGNVTKIIDQLGRQTIYKYNEIGKLSEITDAVGRVTKFEYDNMWNLKKIIKPDGTFIEYSYDNLNRLVAVKDEEGFIVKYEYDPNGNVTRVVSSSGKETKYVYDALNRVIEEIDAKGRSTKFEYTYDGKIKKIIDAQGNVTEYEYNPAGELVAKKDAQGNIVKYSYNALGLISTETDEVGATTRYEYNLKGNLVKITFADGSTNRFEYDRNGNLKKYIDANGQVTEYYYDNCDRLVMTKDALGNTKRYEYTPTGKLSAIIDAKGNKTTFIYDAVDRLVEVISPDGAREIFVYDSNDNVIEIHKFMGVTKETRERMNKTKGEKYSEQLKEIVIKYKYNKRGQLVSEQDALGNVKVYTYDADGNLIESVDKNGNTTKYEYDAVNNLSKITYADGKTVEFKYDNLDRLVEVNDWLGSKKYEYDVLGRVTKVVDYKGRAFEYSYTQRGEKAAIKYPNGRLVQYEYDAIGRLIKVTTDGKETKYKYDAKGNLIEKILPNGVRSVYEYDAVSQLTRLANYGSKSKILSEILYKYDPNGNKIYAEKRINEREIGKLAGITEGKVYYEYDTRNQLIKVKRENGFEERYFYDTLGNRVRKEEYAGRILANVIDYKYDDEQRLYEIKATGLIDCIKLPEIKMEYDSEGNLISIKSGKTEIVRNTFDVRGRLTKVNTIWGIESWYTYDSSGKRVSKIVELSKFSRDVLRKYLNEERVSRIQERCEELINSKKYRAEYEYVYDETSENDDLVAINTNFGAEEEYIYGNGIIGAEVKERGKLYSYYYLTDDLFSPQIIVDARGKVEGYRAYSEFGEKVVEIGKIRGLDVIGFTGYKEDKESGYLYATARYYLPQVGRFISKDRIFGEIAELTSQNPYVYCLNNPLIYVDPSGELSVRQILLLAKSFAESFVKKAAQKIVEAIGGLSLKNLGFFKDIVVGIIKGVIRLSDIASVLAEGYFKEYIEPVERLINLSSEVFGRGVVCDSKVIEYGKYLGIAVCNIVEIISDFATGGTGVFGKVAGKLVSVLGKAGKRVRVKLGKIVKKYDVLWDLPPYGGKYINGRYYTQHALERMAPDIPEVRDFLVQKYHKIATEECGYKPGTKDYIGFMKDKVNPRGIPPMVVENAIRHGKRQPGKNPGTWDYITSDVKVVVNERGDVVTVHKIRGK</sequence>
<evidence type="ECO:0000313" key="6">
    <source>
        <dbReference type="Proteomes" id="UP000196803"/>
    </source>
</evidence>
<feature type="signal peptide" evidence="2">
    <location>
        <begin position="1"/>
        <end position="22"/>
    </location>
</feature>
<keyword evidence="1" id="KW-0677">Repeat</keyword>
<dbReference type="Gene3D" id="2.180.10.10">
    <property type="entry name" value="RHS repeat-associated core"/>
    <property type="match status" value="4"/>
</dbReference>
<dbReference type="NCBIfam" id="TIGR03696">
    <property type="entry name" value="Rhs_assc_core"/>
    <property type="match status" value="1"/>
</dbReference>
<dbReference type="Proteomes" id="UP000196803">
    <property type="component" value="Unassembled WGS sequence"/>
</dbReference>
<dbReference type="SUPFAM" id="SSF69322">
    <property type="entry name" value="Tricorn protease domain 2"/>
    <property type="match status" value="1"/>
</dbReference>
<organism evidence="5 6">
    <name type="scientific">Caldicellulosiruptor bescii</name>
    <name type="common">Anaerocellum thermophilum</name>
    <dbReference type="NCBI Taxonomy" id="31899"/>
    <lineage>
        <taxon>Bacteria</taxon>
        <taxon>Bacillati</taxon>
        <taxon>Bacillota</taxon>
        <taxon>Bacillota incertae sedis</taxon>
        <taxon>Caldicellulosiruptorales</taxon>
        <taxon>Caldicellulosiruptoraceae</taxon>
        <taxon>Caldicellulosiruptor</taxon>
    </lineage>
</organism>
<dbReference type="Pfam" id="PF20148">
    <property type="entry name" value="DUF6531"/>
    <property type="match status" value="1"/>
</dbReference>
<evidence type="ECO:0000259" key="3">
    <source>
        <dbReference type="Pfam" id="PF20148"/>
    </source>
</evidence>
<feature type="domain" description="Teneurin-like YD-shell" evidence="4">
    <location>
        <begin position="1100"/>
        <end position="1196"/>
    </location>
</feature>
<dbReference type="InterPro" id="IPR006530">
    <property type="entry name" value="YD"/>
</dbReference>
<name>A0ABY1SC91_CALBS</name>
<reference evidence="5 6" key="1">
    <citation type="submission" date="2017-05" db="EMBL/GenBank/DDBJ databases">
        <authorList>
            <person name="Varghese N."/>
            <person name="Submissions S."/>
        </authorList>
    </citation>
    <scope>NUCLEOTIDE SEQUENCE [LARGE SCALE GENOMIC DNA]</scope>
    <source>
        <strain evidence="5 6">MACB1020</strain>
    </source>
</reference>
<dbReference type="InterPro" id="IPR050708">
    <property type="entry name" value="T6SS_VgrG/RHS"/>
</dbReference>
<evidence type="ECO:0000313" key="5">
    <source>
        <dbReference type="EMBL" id="SMR95705.1"/>
    </source>
</evidence>
<feature type="domain" description="Teneurin-like YD-shell" evidence="4">
    <location>
        <begin position="557"/>
        <end position="714"/>
    </location>
</feature>
<dbReference type="InterPro" id="IPR022385">
    <property type="entry name" value="Rhs_assc_core"/>
</dbReference>
<feature type="domain" description="Teneurin-like YD-shell" evidence="4">
    <location>
        <begin position="913"/>
        <end position="1043"/>
    </location>
</feature>
<protein>
    <submittedName>
        <fullName evidence="5">RHS repeat-associated core domain-containing protein</fullName>
    </submittedName>
</protein>
<proteinExistence type="predicted"/>
<feature type="chain" id="PRO_5045227563" evidence="2">
    <location>
        <begin position="23"/>
        <end position="2072"/>
    </location>
</feature>